<dbReference type="InterPro" id="IPR001584">
    <property type="entry name" value="Integrase_cat-core"/>
</dbReference>
<accession>A0A9X3YNQ1</accession>
<evidence type="ECO:0000313" key="6">
    <source>
        <dbReference type="EMBL" id="MDC8015124.1"/>
    </source>
</evidence>
<dbReference type="EMBL" id="JAOVZO020000019">
    <property type="protein sequence ID" value="MDC8014852.1"/>
    <property type="molecule type" value="Genomic_DNA"/>
</dbReference>
<evidence type="ECO:0000259" key="2">
    <source>
        <dbReference type="PROSITE" id="PS50994"/>
    </source>
</evidence>
<dbReference type="PANTHER" id="PTHR10948">
    <property type="entry name" value="TRANSPOSASE"/>
    <property type="match status" value="1"/>
</dbReference>
<comment type="caution">
    <text evidence="6">The sequence shown here is derived from an EMBL/GenBank/DDBJ whole genome shotgun (WGS) entry which is preliminary data.</text>
</comment>
<dbReference type="InterPro" id="IPR051917">
    <property type="entry name" value="Transposase-Integrase"/>
</dbReference>
<evidence type="ECO:0000313" key="5">
    <source>
        <dbReference type="EMBL" id="MDC8014852.1"/>
    </source>
</evidence>
<dbReference type="Gene3D" id="3.30.420.10">
    <property type="entry name" value="Ribonuclease H-like superfamily/Ribonuclease H"/>
    <property type="match status" value="1"/>
</dbReference>
<dbReference type="Pfam" id="PF00665">
    <property type="entry name" value="rve"/>
    <property type="match status" value="1"/>
</dbReference>
<organism evidence="6 8">
    <name type="scientific">Tahibacter soli</name>
    <dbReference type="NCBI Taxonomy" id="2983605"/>
    <lineage>
        <taxon>Bacteria</taxon>
        <taxon>Pseudomonadati</taxon>
        <taxon>Pseudomonadota</taxon>
        <taxon>Gammaproteobacteria</taxon>
        <taxon>Lysobacterales</taxon>
        <taxon>Rhodanobacteraceae</taxon>
        <taxon>Tahibacter</taxon>
    </lineage>
</organism>
<dbReference type="EMBL" id="JAOVZO020000019">
    <property type="protein sequence ID" value="MDC8014820.1"/>
    <property type="molecule type" value="Genomic_DNA"/>
</dbReference>
<dbReference type="EMBL" id="JAOVZO020000020">
    <property type="protein sequence ID" value="MDC8015124.1"/>
    <property type="molecule type" value="Genomic_DNA"/>
</dbReference>
<evidence type="ECO:0000256" key="1">
    <source>
        <dbReference type="ARBA" id="ARBA00023172"/>
    </source>
</evidence>
<name>A0A9X3YNQ1_9GAMM</name>
<proteinExistence type="predicted"/>
<dbReference type="InterPro" id="IPR012337">
    <property type="entry name" value="RNaseH-like_sf"/>
</dbReference>
<dbReference type="PANTHER" id="PTHR10948:SF23">
    <property type="entry name" value="TRANSPOSASE INSI FOR INSERTION SEQUENCE ELEMENT IS30A-RELATED"/>
    <property type="match status" value="1"/>
</dbReference>
<dbReference type="RefSeq" id="WP_263540908.1">
    <property type="nucleotide sequence ID" value="NZ_JAOVZO020000019.1"/>
</dbReference>
<dbReference type="SUPFAM" id="SSF53098">
    <property type="entry name" value="Ribonuclease H-like"/>
    <property type="match status" value="1"/>
</dbReference>
<dbReference type="GO" id="GO:0006310">
    <property type="term" value="P:DNA recombination"/>
    <property type="evidence" value="ECO:0007669"/>
    <property type="project" value="UniProtKB-KW"/>
</dbReference>
<dbReference type="NCBIfam" id="NF033563">
    <property type="entry name" value="transpos_IS30"/>
    <property type="match status" value="1"/>
</dbReference>
<reference evidence="6" key="1">
    <citation type="submission" date="2023-02" db="EMBL/GenBank/DDBJ databases">
        <title>Tahibacter soli sp. nov. isolated from soil.</title>
        <authorList>
            <person name="Baek J.H."/>
            <person name="Lee J.K."/>
            <person name="Choi D.G."/>
            <person name="Jeon C.O."/>
        </authorList>
    </citation>
    <scope>NUCLEOTIDE SEQUENCE</scope>
    <source>
        <strain evidence="6">BL</strain>
    </source>
</reference>
<dbReference type="GO" id="GO:0003676">
    <property type="term" value="F:nucleic acid binding"/>
    <property type="evidence" value="ECO:0007669"/>
    <property type="project" value="InterPro"/>
</dbReference>
<evidence type="ECO:0000313" key="4">
    <source>
        <dbReference type="EMBL" id="MDC8014820.1"/>
    </source>
</evidence>
<dbReference type="InterPro" id="IPR053392">
    <property type="entry name" value="Transposase_IS30-like"/>
</dbReference>
<evidence type="ECO:0000313" key="8">
    <source>
        <dbReference type="Proteomes" id="UP001139971"/>
    </source>
</evidence>
<evidence type="ECO:0000313" key="7">
    <source>
        <dbReference type="EMBL" id="MDC8015750.1"/>
    </source>
</evidence>
<dbReference type="Pfam" id="PF13936">
    <property type="entry name" value="HTH_38"/>
    <property type="match status" value="1"/>
</dbReference>
<dbReference type="Proteomes" id="UP001139971">
    <property type="component" value="Unassembled WGS sequence"/>
</dbReference>
<keyword evidence="1" id="KW-0233">DNA recombination</keyword>
<dbReference type="PROSITE" id="PS50994">
    <property type="entry name" value="INTEGRASE"/>
    <property type="match status" value="1"/>
</dbReference>
<keyword evidence="8" id="KW-1185">Reference proteome</keyword>
<dbReference type="GO" id="GO:0005829">
    <property type="term" value="C:cytosol"/>
    <property type="evidence" value="ECO:0007669"/>
    <property type="project" value="TreeGrafter"/>
</dbReference>
<dbReference type="EMBL" id="JAOVZO020000020">
    <property type="protein sequence ID" value="MDC8015750.1"/>
    <property type="molecule type" value="Genomic_DNA"/>
</dbReference>
<gene>
    <name evidence="3" type="ORF">OD750_019155</name>
    <name evidence="4" type="ORF">OD750_019925</name>
    <name evidence="5" type="ORF">OD750_020085</name>
    <name evidence="6" type="ORF">OD750_021480</name>
    <name evidence="7" type="ORF">OD750_024750</name>
</gene>
<dbReference type="GO" id="GO:0004803">
    <property type="term" value="F:transposase activity"/>
    <property type="evidence" value="ECO:0007669"/>
    <property type="project" value="TreeGrafter"/>
</dbReference>
<dbReference type="GO" id="GO:0015074">
    <property type="term" value="P:DNA integration"/>
    <property type="evidence" value="ECO:0007669"/>
    <property type="project" value="InterPro"/>
</dbReference>
<dbReference type="InterPro" id="IPR025246">
    <property type="entry name" value="IS30-like_HTH"/>
</dbReference>
<dbReference type="InterPro" id="IPR036397">
    <property type="entry name" value="RNaseH_sf"/>
</dbReference>
<protein>
    <submittedName>
        <fullName evidence="6">IS30 family transposase</fullName>
    </submittedName>
</protein>
<dbReference type="EMBL" id="JAOVZO020000019">
    <property type="protein sequence ID" value="MDC8014669.1"/>
    <property type="molecule type" value="Genomic_DNA"/>
</dbReference>
<dbReference type="AlphaFoldDB" id="A0A9X3YNQ1"/>
<dbReference type="GO" id="GO:0032196">
    <property type="term" value="P:transposition"/>
    <property type="evidence" value="ECO:0007669"/>
    <property type="project" value="TreeGrafter"/>
</dbReference>
<feature type="domain" description="Integrase catalytic" evidence="2">
    <location>
        <begin position="221"/>
        <end position="382"/>
    </location>
</feature>
<sequence length="383" mass="43856">MERSRSRTLSQAERQEVWRRFRAGESLRQIARGLSRNASSVTDLVKARGGVAPMASRRSARTLTLHDREHISRGLVAGDSFRQIACELGRPTSTISREVGRHGGRQGYRAVLADERAWQRARRPKVCRLARSHRLRHQVASKLRQDWSPNQIAQWLKLEHPHEPEQRVSHETIYRSLFIQARGALKKELMTHLRSQRQLRRSRNAERVPQGRGQIPDAVSISERPAQIEDRAVPGHWEGDLICGANNSYVGTLVERHSRFVMLVKLAGKDTQTVVRALARRMKRLPATLRGSLTWDRGAEMTAHARFTLATDMAVYFCDPRSPWQRGSNENTNGLLRQYLPRKADLSLFTQTQLDAISRRLNQRPRETLAFRTPAFKLAQALQ</sequence>
<evidence type="ECO:0000313" key="3">
    <source>
        <dbReference type="EMBL" id="MDC8014669.1"/>
    </source>
</evidence>